<evidence type="ECO:0000313" key="2">
    <source>
        <dbReference type="EMBL" id="KAK7479288.1"/>
    </source>
</evidence>
<name>A0ABD0JWQ1_9CAEN</name>
<sequence>MLTVCFTLLVAPLLVLADQELLLQIVTTNAPTAQVKAAYNGLNVVYGVKFVGEGRYVFVVSYDSSDPPVDISLPKDAVVTSDAVVYQSTFFSYYGVDFPSDYPQLTNTEPLYFIEREVRFTGEMNAMLVWGYDTVGQGREVFFLRVL</sequence>
<evidence type="ECO:0000313" key="3">
    <source>
        <dbReference type="Proteomes" id="UP001519460"/>
    </source>
</evidence>
<keyword evidence="1" id="KW-0732">Signal</keyword>
<feature type="signal peptide" evidence="1">
    <location>
        <begin position="1"/>
        <end position="17"/>
    </location>
</feature>
<organism evidence="2 3">
    <name type="scientific">Batillaria attramentaria</name>
    <dbReference type="NCBI Taxonomy" id="370345"/>
    <lineage>
        <taxon>Eukaryota</taxon>
        <taxon>Metazoa</taxon>
        <taxon>Spiralia</taxon>
        <taxon>Lophotrochozoa</taxon>
        <taxon>Mollusca</taxon>
        <taxon>Gastropoda</taxon>
        <taxon>Caenogastropoda</taxon>
        <taxon>Sorbeoconcha</taxon>
        <taxon>Cerithioidea</taxon>
        <taxon>Batillariidae</taxon>
        <taxon>Batillaria</taxon>
    </lineage>
</organism>
<evidence type="ECO:0000256" key="1">
    <source>
        <dbReference type="SAM" id="SignalP"/>
    </source>
</evidence>
<dbReference type="Proteomes" id="UP001519460">
    <property type="component" value="Unassembled WGS sequence"/>
</dbReference>
<dbReference type="EMBL" id="JACVVK020000306">
    <property type="protein sequence ID" value="KAK7479288.1"/>
    <property type="molecule type" value="Genomic_DNA"/>
</dbReference>
<gene>
    <name evidence="2" type="ORF">BaRGS_00029458</name>
</gene>
<feature type="chain" id="PRO_5044801690" evidence="1">
    <location>
        <begin position="18"/>
        <end position="147"/>
    </location>
</feature>
<reference evidence="2 3" key="1">
    <citation type="journal article" date="2023" name="Sci. Data">
        <title>Genome assembly of the Korean intertidal mud-creeper Batillaria attramentaria.</title>
        <authorList>
            <person name="Patra A.K."/>
            <person name="Ho P.T."/>
            <person name="Jun S."/>
            <person name="Lee S.J."/>
            <person name="Kim Y."/>
            <person name="Won Y.J."/>
        </authorList>
    </citation>
    <scope>NUCLEOTIDE SEQUENCE [LARGE SCALE GENOMIC DNA]</scope>
    <source>
        <strain evidence="2">Wonlab-2016</strain>
    </source>
</reference>
<keyword evidence="3" id="KW-1185">Reference proteome</keyword>
<accession>A0ABD0JWQ1</accession>
<comment type="caution">
    <text evidence="2">The sequence shown here is derived from an EMBL/GenBank/DDBJ whole genome shotgun (WGS) entry which is preliminary data.</text>
</comment>
<proteinExistence type="predicted"/>
<protein>
    <submittedName>
        <fullName evidence="2">Uncharacterized protein</fullName>
    </submittedName>
</protein>
<dbReference type="AlphaFoldDB" id="A0ABD0JWQ1"/>